<feature type="domain" description="DUF3857" evidence="2">
    <location>
        <begin position="86"/>
        <end position="249"/>
    </location>
</feature>
<dbReference type="AlphaFoldDB" id="A0A856MB93"/>
<evidence type="ECO:0000313" key="4">
    <source>
        <dbReference type="Proteomes" id="UP000503129"/>
    </source>
</evidence>
<dbReference type="Proteomes" id="UP000503129">
    <property type="component" value="Chromosome"/>
</dbReference>
<evidence type="ECO:0000259" key="2">
    <source>
        <dbReference type="Pfam" id="PF12969"/>
    </source>
</evidence>
<dbReference type="EMBL" id="CP030118">
    <property type="protein sequence ID" value="QDL07634.1"/>
    <property type="molecule type" value="Genomic_DNA"/>
</dbReference>
<evidence type="ECO:0000313" key="3">
    <source>
        <dbReference type="EMBL" id="QDL07634.1"/>
    </source>
</evidence>
<keyword evidence="4" id="KW-1185">Reference proteome</keyword>
<dbReference type="SUPFAM" id="SSF54001">
    <property type="entry name" value="Cysteine proteinases"/>
    <property type="match status" value="1"/>
</dbReference>
<evidence type="ECO:0008006" key="5">
    <source>
        <dbReference type="Google" id="ProtNLM"/>
    </source>
</evidence>
<dbReference type="InterPro" id="IPR024618">
    <property type="entry name" value="DUF3857"/>
</dbReference>
<accession>A0A856MB93</accession>
<reference evidence="3 4" key="1">
    <citation type="submission" date="2018-06" db="EMBL/GenBank/DDBJ databases">
        <title>Comparative genomics of Brasilonema spp. strains.</title>
        <authorList>
            <person name="Alvarenga D.O."/>
            <person name="Fiore M.F."/>
            <person name="Varani A.M."/>
        </authorList>
    </citation>
    <scope>NUCLEOTIDE SEQUENCE [LARGE SCALE GENOMIC DNA]</scope>
    <source>
        <strain evidence="3 4">CENA114</strain>
    </source>
</reference>
<sequence length="655" mass="73924">MKFVTTILVLNITLISRIFLSIVPMKAYGTEVRQLLSFQTLNRKVQTPVKTAGTTTEKQPTTPPAKPVVENARMDNYENHYQVNLDYTYTEVIAQRMTLLTRQGIEDWQRANQSYSPDTQSLELVEAYVIQPNGEKVKVTEENIFTRPSQESQDAPGFSNSMTTTVVFPKLMVGSQTFVKWKLTQKKPSIDFSDIETPSFRESSVKETVQISIPTSLKLRWKKRGAYVVSDKIQGDRRIITAVIANQPARQSENDMVDPTDVDSVFVFSNLDSWEELGKIVWRDWHDKAVVTPEIKRLADKITGDKQGIEATRLIYNWVAQNIKYVAVYLTESAGYIPHTSTAILRNGYGDCKDYVLLMQTLLKAKGINSVPVLVNWGSIYQTVPLPTSSQFNHAIIYLPDYKIFANPTDNYASFGQLDVSLRNKFVVMATQKGLTAYTPKSIANQNRYSMTSTITIANDGSINGQSEVQYFGSFNTPSRRYFASDKPEQIVNQLLAATPEGGSGTLETSDLNNLEQPVTVKGKWLSPYAVSIDKQIYFSTPFGVSTINPQSLRGFITFNKRSYPLVVGAGNGSWEYKIILPTGYKISHLPENRSFSNAAGEYKCRYEVGNGYIRVQRNLTFQKDVYSAQEYPAFQDLIYKIINDARSVMVLEKF</sequence>
<dbReference type="InterPro" id="IPR002931">
    <property type="entry name" value="Transglutaminase-like"/>
</dbReference>
<dbReference type="Pfam" id="PF01841">
    <property type="entry name" value="Transglut_core"/>
    <property type="match status" value="1"/>
</dbReference>
<dbReference type="Gene3D" id="3.10.620.30">
    <property type="match status" value="1"/>
</dbReference>
<organism evidence="3 4">
    <name type="scientific">Brasilonema sennae CENA114</name>
    <dbReference type="NCBI Taxonomy" id="415709"/>
    <lineage>
        <taxon>Bacteria</taxon>
        <taxon>Bacillati</taxon>
        <taxon>Cyanobacteriota</taxon>
        <taxon>Cyanophyceae</taxon>
        <taxon>Nostocales</taxon>
        <taxon>Scytonemataceae</taxon>
        <taxon>Brasilonema</taxon>
        <taxon>Bromeliae group (in: Brasilonema)</taxon>
    </lineage>
</organism>
<name>A0A856MB93_9CYAN</name>
<proteinExistence type="predicted"/>
<feature type="domain" description="Transglutaminase-like" evidence="1">
    <location>
        <begin position="297"/>
        <end position="370"/>
    </location>
</feature>
<dbReference type="InterPro" id="IPR038765">
    <property type="entry name" value="Papain-like_cys_pep_sf"/>
</dbReference>
<dbReference type="Gene3D" id="2.60.120.1130">
    <property type="match status" value="1"/>
</dbReference>
<evidence type="ECO:0000259" key="1">
    <source>
        <dbReference type="Pfam" id="PF01841"/>
    </source>
</evidence>
<dbReference type="Pfam" id="PF12969">
    <property type="entry name" value="DUF3857"/>
    <property type="match status" value="1"/>
</dbReference>
<gene>
    <name evidence="3" type="ORF">DP114_06750</name>
</gene>
<dbReference type="Gene3D" id="2.60.40.3140">
    <property type="match status" value="1"/>
</dbReference>
<dbReference type="KEGG" id="bsen:DP114_06750"/>
<protein>
    <recommendedName>
        <fullName evidence="5">Transglutaminase</fullName>
    </recommendedName>
</protein>